<proteinExistence type="predicted"/>
<dbReference type="GO" id="GO:0016020">
    <property type="term" value="C:membrane"/>
    <property type="evidence" value="ECO:0007669"/>
    <property type="project" value="TreeGrafter"/>
</dbReference>
<comment type="caution">
    <text evidence="2">The sequence shown here is derived from an EMBL/GenBank/DDBJ whole genome shotgun (WGS) entry which is preliminary data.</text>
</comment>
<dbReference type="Pfam" id="PF00561">
    <property type="entry name" value="Abhydrolase_1"/>
    <property type="match status" value="1"/>
</dbReference>
<feature type="domain" description="AB hydrolase-1" evidence="1">
    <location>
        <begin position="3"/>
        <end position="227"/>
    </location>
</feature>
<sequence length="240" mass="26433">MTPLVFVHGFMGGSQQWQTQRKALERQVCVHTVDLPGFGESAHLDAPNKIACFANWVLDTLQAQGIDRFHLLGHSMGGMIVQEMIALAPERVDRLVLYGTGATGILPGRFEPIDTSKRRAQEEGARATARRIAATWFLAREDAPAYEGCASLAERTRLQAIVAGLDAMQDWSGVTRLSGIKAKTLVIWGDHDRTYPWSQTEQLWRTIGDASLAVIPNCAHAAHLEKPELFNGIVEDFLAS</sequence>
<accession>A0A1X4NL72</accession>
<keyword evidence="3" id="KW-1185">Reference proteome</keyword>
<dbReference type="SUPFAM" id="SSF53474">
    <property type="entry name" value="alpha/beta-Hydrolases"/>
    <property type="match status" value="1"/>
</dbReference>
<organism evidence="2 3">
    <name type="scientific">Marivita geojedonensis</name>
    <dbReference type="NCBI Taxonomy" id="1123756"/>
    <lineage>
        <taxon>Bacteria</taxon>
        <taxon>Pseudomonadati</taxon>
        <taxon>Pseudomonadota</taxon>
        <taxon>Alphaproteobacteria</taxon>
        <taxon>Rhodobacterales</taxon>
        <taxon>Roseobacteraceae</taxon>
        <taxon>Marivita</taxon>
    </lineage>
</organism>
<name>A0A1X4NL72_9RHOB</name>
<dbReference type="InterPro" id="IPR000073">
    <property type="entry name" value="AB_hydrolase_1"/>
</dbReference>
<dbReference type="STRING" id="1123756.MGEO_10680"/>
<protein>
    <submittedName>
        <fullName evidence="2">Alpha/beta hydrolase</fullName>
    </submittedName>
</protein>
<gene>
    <name evidence="2" type="ORF">MGEO_10680</name>
</gene>
<dbReference type="InterPro" id="IPR029058">
    <property type="entry name" value="AB_hydrolase_fold"/>
</dbReference>
<evidence type="ECO:0000259" key="1">
    <source>
        <dbReference type="Pfam" id="PF00561"/>
    </source>
</evidence>
<evidence type="ECO:0000313" key="3">
    <source>
        <dbReference type="Proteomes" id="UP000193926"/>
    </source>
</evidence>
<evidence type="ECO:0000313" key="2">
    <source>
        <dbReference type="EMBL" id="OSQ50895.1"/>
    </source>
</evidence>
<dbReference type="GO" id="GO:0016787">
    <property type="term" value="F:hydrolase activity"/>
    <property type="evidence" value="ECO:0007669"/>
    <property type="project" value="UniProtKB-KW"/>
</dbReference>
<dbReference type="InterPro" id="IPR050266">
    <property type="entry name" value="AB_hydrolase_sf"/>
</dbReference>
<dbReference type="Gene3D" id="3.40.50.1820">
    <property type="entry name" value="alpha/beta hydrolase"/>
    <property type="match status" value="1"/>
</dbReference>
<dbReference type="OrthoDB" id="9804723at2"/>
<dbReference type="RefSeq" id="WP_085637052.1">
    <property type="nucleotide sequence ID" value="NZ_JFKC01000008.1"/>
</dbReference>
<keyword evidence="2" id="KW-0378">Hydrolase</keyword>
<dbReference type="EMBL" id="JFKC01000008">
    <property type="protein sequence ID" value="OSQ50895.1"/>
    <property type="molecule type" value="Genomic_DNA"/>
</dbReference>
<reference evidence="2 3" key="1">
    <citation type="submission" date="2014-03" db="EMBL/GenBank/DDBJ databases">
        <title>The draft genome sequence of Marivita geojedonensis KCTC 23882.</title>
        <authorList>
            <person name="Lai Q."/>
            <person name="Shao Z."/>
        </authorList>
    </citation>
    <scope>NUCLEOTIDE SEQUENCE [LARGE SCALE GENOMIC DNA]</scope>
    <source>
        <strain evidence="2 3">DPG-138</strain>
    </source>
</reference>
<dbReference type="PANTHER" id="PTHR43798:SF33">
    <property type="entry name" value="HYDROLASE, PUTATIVE (AFU_ORTHOLOGUE AFUA_2G14860)-RELATED"/>
    <property type="match status" value="1"/>
</dbReference>
<dbReference type="PRINTS" id="PR00111">
    <property type="entry name" value="ABHYDROLASE"/>
</dbReference>
<dbReference type="AlphaFoldDB" id="A0A1X4NL72"/>
<dbReference type="Proteomes" id="UP000193926">
    <property type="component" value="Unassembled WGS sequence"/>
</dbReference>
<dbReference type="PANTHER" id="PTHR43798">
    <property type="entry name" value="MONOACYLGLYCEROL LIPASE"/>
    <property type="match status" value="1"/>
</dbReference>